<dbReference type="OrthoDB" id="674604at2759"/>
<name>A0A4S8LD31_DENBC</name>
<reference evidence="1 2" key="1">
    <citation type="journal article" date="2019" name="Nat. Ecol. Evol.">
        <title>Megaphylogeny resolves global patterns of mushroom evolution.</title>
        <authorList>
            <person name="Varga T."/>
            <person name="Krizsan K."/>
            <person name="Foldi C."/>
            <person name="Dima B."/>
            <person name="Sanchez-Garcia M."/>
            <person name="Sanchez-Ramirez S."/>
            <person name="Szollosi G.J."/>
            <person name="Szarkandi J.G."/>
            <person name="Papp V."/>
            <person name="Albert L."/>
            <person name="Andreopoulos W."/>
            <person name="Angelini C."/>
            <person name="Antonin V."/>
            <person name="Barry K.W."/>
            <person name="Bougher N.L."/>
            <person name="Buchanan P."/>
            <person name="Buyck B."/>
            <person name="Bense V."/>
            <person name="Catcheside P."/>
            <person name="Chovatia M."/>
            <person name="Cooper J."/>
            <person name="Damon W."/>
            <person name="Desjardin D."/>
            <person name="Finy P."/>
            <person name="Geml J."/>
            <person name="Haridas S."/>
            <person name="Hughes K."/>
            <person name="Justo A."/>
            <person name="Karasinski D."/>
            <person name="Kautmanova I."/>
            <person name="Kiss B."/>
            <person name="Kocsube S."/>
            <person name="Kotiranta H."/>
            <person name="LaButti K.M."/>
            <person name="Lechner B.E."/>
            <person name="Liimatainen K."/>
            <person name="Lipzen A."/>
            <person name="Lukacs Z."/>
            <person name="Mihaltcheva S."/>
            <person name="Morgado L.N."/>
            <person name="Niskanen T."/>
            <person name="Noordeloos M.E."/>
            <person name="Ohm R.A."/>
            <person name="Ortiz-Santana B."/>
            <person name="Ovrebo C."/>
            <person name="Racz N."/>
            <person name="Riley R."/>
            <person name="Savchenko A."/>
            <person name="Shiryaev A."/>
            <person name="Soop K."/>
            <person name="Spirin V."/>
            <person name="Szebenyi C."/>
            <person name="Tomsovsky M."/>
            <person name="Tulloss R.E."/>
            <person name="Uehling J."/>
            <person name="Grigoriev I.V."/>
            <person name="Vagvolgyi C."/>
            <person name="Papp T."/>
            <person name="Martin F.M."/>
            <person name="Miettinen O."/>
            <person name="Hibbett D.S."/>
            <person name="Nagy L.G."/>
        </authorList>
    </citation>
    <scope>NUCLEOTIDE SEQUENCE [LARGE SCALE GENOMIC DNA]</scope>
    <source>
        <strain evidence="1 2">CBS 962.96</strain>
    </source>
</reference>
<evidence type="ECO:0000313" key="1">
    <source>
        <dbReference type="EMBL" id="THU86631.1"/>
    </source>
</evidence>
<organism evidence="1 2">
    <name type="scientific">Dendrothele bispora (strain CBS 962.96)</name>
    <dbReference type="NCBI Taxonomy" id="1314807"/>
    <lineage>
        <taxon>Eukaryota</taxon>
        <taxon>Fungi</taxon>
        <taxon>Dikarya</taxon>
        <taxon>Basidiomycota</taxon>
        <taxon>Agaricomycotina</taxon>
        <taxon>Agaricomycetes</taxon>
        <taxon>Agaricomycetidae</taxon>
        <taxon>Agaricales</taxon>
        <taxon>Agaricales incertae sedis</taxon>
        <taxon>Dendrothele</taxon>
    </lineage>
</organism>
<accession>A0A4S8LD31</accession>
<dbReference type="AlphaFoldDB" id="A0A4S8LD31"/>
<dbReference type="EMBL" id="ML179488">
    <property type="protein sequence ID" value="THU86631.1"/>
    <property type="molecule type" value="Genomic_DNA"/>
</dbReference>
<sequence>MAHPQFDPKAMVDFDSLWSRGLFPDVDTCCIDSSDCSEVVRSAKSMYSYYHNSEVCYVHLADVQNNSKVCYVYPDVEVKGSPIWRSEWFQQGWTLQELVAPRRLEFFSADWEFIGDRHQLANDIHYLTGISPSVLNGSTPLHSVDIRTRMSWCAGRKTVGGPDLVYSLFGIL</sequence>
<evidence type="ECO:0008006" key="3">
    <source>
        <dbReference type="Google" id="ProtNLM"/>
    </source>
</evidence>
<gene>
    <name evidence="1" type="ORF">K435DRAFT_868090</name>
</gene>
<dbReference type="PANTHER" id="PTHR10622">
    <property type="entry name" value="HET DOMAIN-CONTAINING PROTEIN"/>
    <property type="match status" value="1"/>
</dbReference>
<proteinExistence type="predicted"/>
<keyword evidence="2" id="KW-1185">Reference proteome</keyword>
<evidence type="ECO:0000313" key="2">
    <source>
        <dbReference type="Proteomes" id="UP000297245"/>
    </source>
</evidence>
<protein>
    <recommendedName>
        <fullName evidence="3">Heterokaryon incompatibility domain-containing protein</fullName>
    </recommendedName>
</protein>
<dbReference type="PANTHER" id="PTHR10622:SF10">
    <property type="entry name" value="HET DOMAIN-CONTAINING PROTEIN"/>
    <property type="match status" value="1"/>
</dbReference>
<dbReference type="Proteomes" id="UP000297245">
    <property type="component" value="Unassembled WGS sequence"/>
</dbReference>